<dbReference type="InterPro" id="IPR000847">
    <property type="entry name" value="LysR_HTH_N"/>
</dbReference>
<keyword evidence="3" id="KW-0238">DNA-binding</keyword>
<dbReference type="STRING" id="254406.SAMN04488042_101523"/>
<dbReference type="Gene3D" id="3.40.190.10">
    <property type="entry name" value="Periplasmic binding protein-like II"/>
    <property type="match status" value="2"/>
</dbReference>
<evidence type="ECO:0000256" key="2">
    <source>
        <dbReference type="ARBA" id="ARBA00023015"/>
    </source>
</evidence>
<dbReference type="Proteomes" id="UP000199144">
    <property type="component" value="Unassembled WGS sequence"/>
</dbReference>
<dbReference type="Pfam" id="PF03466">
    <property type="entry name" value="LysR_substrate"/>
    <property type="match status" value="1"/>
</dbReference>
<dbReference type="PROSITE" id="PS50931">
    <property type="entry name" value="HTH_LYSR"/>
    <property type="match status" value="1"/>
</dbReference>
<dbReference type="GO" id="GO:0003700">
    <property type="term" value="F:DNA-binding transcription factor activity"/>
    <property type="evidence" value="ECO:0007669"/>
    <property type="project" value="InterPro"/>
</dbReference>
<dbReference type="GO" id="GO:0006351">
    <property type="term" value="P:DNA-templated transcription"/>
    <property type="evidence" value="ECO:0007669"/>
    <property type="project" value="TreeGrafter"/>
</dbReference>
<evidence type="ECO:0000313" key="7">
    <source>
        <dbReference type="Proteomes" id="UP000199144"/>
    </source>
</evidence>
<dbReference type="EMBL" id="FOTQ01000001">
    <property type="protein sequence ID" value="SFL51512.1"/>
    <property type="molecule type" value="Genomic_DNA"/>
</dbReference>
<dbReference type="OrthoDB" id="7328368at2"/>
<keyword evidence="2" id="KW-0805">Transcription regulation</keyword>
<organism evidence="6 7">
    <name type="scientific">Shimia aestuarii</name>
    <dbReference type="NCBI Taxonomy" id="254406"/>
    <lineage>
        <taxon>Bacteria</taxon>
        <taxon>Pseudomonadati</taxon>
        <taxon>Pseudomonadota</taxon>
        <taxon>Alphaproteobacteria</taxon>
        <taxon>Rhodobacterales</taxon>
        <taxon>Roseobacteraceae</taxon>
    </lineage>
</organism>
<dbReference type="PRINTS" id="PR00039">
    <property type="entry name" value="HTHLYSR"/>
</dbReference>
<comment type="similarity">
    <text evidence="1">Belongs to the LysR transcriptional regulatory family.</text>
</comment>
<evidence type="ECO:0000313" key="6">
    <source>
        <dbReference type="EMBL" id="SFL51512.1"/>
    </source>
</evidence>
<evidence type="ECO:0000256" key="3">
    <source>
        <dbReference type="ARBA" id="ARBA00023125"/>
    </source>
</evidence>
<dbReference type="FunFam" id="1.10.10.10:FF:000001">
    <property type="entry name" value="LysR family transcriptional regulator"/>
    <property type="match status" value="1"/>
</dbReference>
<dbReference type="SUPFAM" id="SSF53850">
    <property type="entry name" value="Periplasmic binding protein-like II"/>
    <property type="match status" value="1"/>
</dbReference>
<dbReference type="InterPro" id="IPR058163">
    <property type="entry name" value="LysR-type_TF_proteobact-type"/>
</dbReference>
<dbReference type="InterPro" id="IPR036388">
    <property type="entry name" value="WH-like_DNA-bd_sf"/>
</dbReference>
<dbReference type="InterPro" id="IPR005119">
    <property type="entry name" value="LysR_subst-bd"/>
</dbReference>
<evidence type="ECO:0000259" key="5">
    <source>
        <dbReference type="PROSITE" id="PS50931"/>
    </source>
</evidence>
<proteinExistence type="inferred from homology"/>
<dbReference type="RefSeq" id="WP_093090596.1">
    <property type="nucleotide sequence ID" value="NZ_FOTQ01000001.1"/>
</dbReference>
<protein>
    <submittedName>
        <fullName evidence="6">Transcriptional regulator, LysR family</fullName>
    </submittedName>
</protein>
<dbReference type="GO" id="GO:0043565">
    <property type="term" value="F:sequence-specific DNA binding"/>
    <property type="evidence" value="ECO:0007669"/>
    <property type="project" value="TreeGrafter"/>
</dbReference>
<dbReference type="AlphaFoldDB" id="A0A1I4IAV1"/>
<gene>
    <name evidence="6" type="ORF">SAMN04488042_101523</name>
</gene>
<name>A0A1I4IAV1_9RHOB</name>
<sequence length="298" mass="32594">MTIDWTKLPSLTALRAFDATVQSGSFSAAARSLNVTHAAVAQQVKALETHLGLPLLVRSPRGITPTPEGQRLAQSLQSGFTAINDGVLSAMEQGGQQPVRVTTTAYFAESVIFPRIADFWLQHPDTEIAFTPTDRAVDLVAEGFDLAVRAGEGGWPDLDARRLLQSPTLALASPRLVDDPATNWQDMPWLIPHEDTWERDVLRQSGIDPAQIRTIDVGNPALEIRAAEQGMGLLLESQVDVARQLDQGSLKVAPVQIQHVSSYFIVTPPWPPRRNVQTFIKWLLRAISEDVPASGSRS</sequence>
<evidence type="ECO:0000256" key="1">
    <source>
        <dbReference type="ARBA" id="ARBA00009437"/>
    </source>
</evidence>
<dbReference type="PANTHER" id="PTHR30537:SF74">
    <property type="entry name" value="HTH-TYPE TRANSCRIPTIONAL REGULATOR TRPI"/>
    <property type="match status" value="1"/>
</dbReference>
<evidence type="ECO:0000256" key="4">
    <source>
        <dbReference type="ARBA" id="ARBA00023163"/>
    </source>
</evidence>
<keyword evidence="7" id="KW-1185">Reference proteome</keyword>
<dbReference type="Gene3D" id="1.10.10.10">
    <property type="entry name" value="Winged helix-like DNA-binding domain superfamily/Winged helix DNA-binding domain"/>
    <property type="match status" value="1"/>
</dbReference>
<keyword evidence="4" id="KW-0804">Transcription</keyword>
<reference evidence="6 7" key="1">
    <citation type="submission" date="2016-10" db="EMBL/GenBank/DDBJ databases">
        <authorList>
            <person name="de Groot N.N."/>
        </authorList>
    </citation>
    <scope>NUCLEOTIDE SEQUENCE [LARGE SCALE GENOMIC DNA]</scope>
    <source>
        <strain evidence="6 7">DSM 15283</strain>
    </source>
</reference>
<dbReference type="InterPro" id="IPR036390">
    <property type="entry name" value="WH_DNA-bd_sf"/>
</dbReference>
<dbReference type="PANTHER" id="PTHR30537">
    <property type="entry name" value="HTH-TYPE TRANSCRIPTIONAL REGULATOR"/>
    <property type="match status" value="1"/>
</dbReference>
<dbReference type="Pfam" id="PF00126">
    <property type="entry name" value="HTH_1"/>
    <property type="match status" value="1"/>
</dbReference>
<feature type="domain" description="HTH lysR-type" evidence="5">
    <location>
        <begin position="9"/>
        <end position="66"/>
    </location>
</feature>
<dbReference type="SUPFAM" id="SSF46785">
    <property type="entry name" value="Winged helix' DNA-binding domain"/>
    <property type="match status" value="1"/>
</dbReference>
<accession>A0A1I4IAV1</accession>